<evidence type="ECO:0000256" key="4">
    <source>
        <dbReference type="ARBA" id="ARBA00022989"/>
    </source>
</evidence>
<keyword evidence="4 8" id="KW-1133">Transmembrane helix</keyword>
<feature type="transmembrane region" description="Helical" evidence="8">
    <location>
        <begin position="122"/>
        <end position="142"/>
    </location>
</feature>
<protein>
    <recommendedName>
        <fullName evidence="13">FAD-binding FR-type domain-containing protein</fullName>
    </recommendedName>
</protein>
<dbReference type="SUPFAM" id="SSF52343">
    <property type="entry name" value="Ferredoxin reductase-like, C-terminal NADP-linked domain"/>
    <property type="match status" value="1"/>
</dbReference>
<dbReference type="InterPro" id="IPR051410">
    <property type="entry name" value="Ferric/Cupric_Reductase"/>
</dbReference>
<evidence type="ECO:0000256" key="7">
    <source>
        <dbReference type="ARBA" id="ARBA00023136"/>
    </source>
</evidence>
<comment type="subcellular location">
    <subcellularLocation>
        <location evidence="1">Membrane</location>
        <topology evidence="1">Multi-pass membrane protein</topology>
    </subcellularLocation>
</comment>
<evidence type="ECO:0000313" key="12">
    <source>
        <dbReference type="Proteomes" id="UP000886653"/>
    </source>
</evidence>
<dbReference type="GO" id="GO:0005886">
    <property type="term" value="C:plasma membrane"/>
    <property type="evidence" value="ECO:0007669"/>
    <property type="project" value="TreeGrafter"/>
</dbReference>
<dbReference type="AlphaFoldDB" id="A0A9P6NP80"/>
<organism evidence="11 12">
    <name type="scientific">Cronartium quercuum f. sp. fusiforme G11</name>
    <dbReference type="NCBI Taxonomy" id="708437"/>
    <lineage>
        <taxon>Eukaryota</taxon>
        <taxon>Fungi</taxon>
        <taxon>Dikarya</taxon>
        <taxon>Basidiomycota</taxon>
        <taxon>Pucciniomycotina</taxon>
        <taxon>Pucciniomycetes</taxon>
        <taxon>Pucciniales</taxon>
        <taxon>Coleosporiaceae</taxon>
        <taxon>Cronartium</taxon>
    </lineage>
</organism>
<dbReference type="CDD" id="cd06186">
    <property type="entry name" value="NOX_Duox_like_FAD_NADP"/>
    <property type="match status" value="1"/>
</dbReference>
<evidence type="ECO:0000256" key="8">
    <source>
        <dbReference type="SAM" id="Phobius"/>
    </source>
</evidence>
<dbReference type="PANTHER" id="PTHR32361:SF9">
    <property type="entry name" value="FERRIC REDUCTASE TRANSMEMBRANE COMPONENT 3-RELATED"/>
    <property type="match status" value="1"/>
</dbReference>
<keyword evidence="2" id="KW-0813">Transport</keyword>
<dbReference type="PANTHER" id="PTHR32361">
    <property type="entry name" value="FERRIC/CUPRIC REDUCTASE TRANSMEMBRANE COMPONENT"/>
    <property type="match status" value="1"/>
</dbReference>
<dbReference type="SFLD" id="SFLDS00052">
    <property type="entry name" value="Ferric_Reductase_Domain"/>
    <property type="match status" value="1"/>
</dbReference>
<accession>A0A9P6NP80</accession>
<evidence type="ECO:0000259" key="9">
    <source>
        <dbReference type="Pfam" id="PF01794"/>
    </source>
</evidence>
<dbReference type="EMBL" id="MU167251">
    <property type="protein sequence ID" value="KAG0147125.1"/>
    <property type="molecule type" value="Genomic_DNA"/>
</dbReference>
<keyword evidence="5" id="KW-0560">Oxidoreductase</keyword>
<dbReference type="InterPro" id="IPR013121">
    <property type="entry name" value="Fe_red_NAD-bd_6"/>
</dbReference>
<dbReference type="InterPro" id="IPR013130">
    <property type="entry name" value="Fe3_Rdtase_TM_dom"/>
</dbReference>
<evidence type="ECO:0000256" key="1">
    <source>
        <dbReference type="ARBA" id="ARBA00004141"/>
    </source>
</evidence>
<dbReference type="GO" id="GO:0006879">
    <property type="term" value="P:intracellular iron ion homeostasis"/>
    <property type="evidence" value="ECO:0007669"/>
    <property type="project" value="TreeGrafter"/>
</dbReference>
<evidence type="ECO:0008006" key="13">
    <source>
        <dbReference type="Google" id="ProtNLM"/>
    </source>
</evidence>
<dbReference type="OrthoDB" id="3944240at2759"/>
<keyword evidence="7 8" id="KW-0472">Membrane</keyword>
<proteinExistence type="predicted"/>
<evidence type="ECO:0000256" key="6">
    <source>
        <dbReference type="ARBA" id="ARBA00023065"/>
    </source>
</evidence>
<dbReference type="SFLD" id="SFLDG01168">
    <property type="entry name" value="Ferric_reductase_subgroup_(FRE"/>
    <property type="match status" value="1"/>
</dbReference>
<evidence type="ECO:0000256" key="3">
    <source>
        <dbReference type="ARBA" id="ARBA00022692"/>
    </source>
</evidence>
<keyword evidence="3 8" id="KW-0812">Transmembrane</keyword>
<keyword evidence="12" id="KW-1185">Reference proteome</keyword>
<evidence type="ECO:0000256" key="2">
    <source>
        <dbReference type="ARBA" id="ARBA00022448"/>
    </source>
</evidence>
<reference evidence="11" key="1">
    <citation type="submission" date="2013-11" db="EMBL/GenBank/DDBJ databases">
        <title>Genome sequence of the fusiform rust pathogen reveals effectors for host alternation and coevolution with pine.</title>
        <authorList>
            <consortium name="DOE Joint Genome Institute"/>
            <person name="Smith K."/>
            <person name="Pendleton A."/>
            <person name="Kubisiak T."/>
            <person name="Anderson C."/>
            <person name="Salamov A."/>
            <person name="Aerts A."/>
            <person name="Riley R."/>
            <person name="Clum A."/>
            <person name="Lindquist E."/>
            <person name="Ence D."/>
            <person name="Campbell M."/>
            <person name="Kronenberg Z."/>
            <person name="Feau N."/>
            <person name="Dhillon B."/>
            <person name="Hamelin R."/>
            <person name="Burleigh J."/>
            <person name="Smith J."/>
            <person name="Yandell M."/>
            <person name="Nelson C."/>
            <person name="Grigoriev I."/>
            <person name="Davis J."/>
        </authorList>
    </citation>
    <scope>NUCLEOTIDE SEQUENCE</scope>
    <source>
        <strain evidence="11">G11</strain>
    </source>
</reference>
<dbReference type="InterPro" id="IPR039261">
    <property type="entry name" value="FNR_nucleotide-bd"/>
</dbReference>
<dbReference type="GO" id="GO:0000293">
    <property type="term" value="F:ferric-chelate reductase activity"/>
    <property type="evidence" value="ECO:0007669"/>
    <property type="project" value="UniProtKB-ARBA"/>
</dbReference>
<dbReference type="GO" id="GO:0015677">
    <property type="term" value="P:copper ion import"/>
    <property type="evidence" value="ECO:0007669"/>
    <property type="project" value="TreeGrafter"/>
</dbReference>
<evidence type="ECO:0000259" key="10">
    <source>
        <dbReference type="Pfam" id="PF08030"/>
    </source>
</evidence>
<evidence type="ECO:0000313" key="11">
    <source>
        <dbReference type="EMBL" id="KAG0147125.1"/>
    </source>
</evidence>
<feature type="domain" description="Ferric oxidoreductase" evidence="9">
    <location>
        <begin position="133"/>
        <end position="249"/>
    </location>
</feature>
<dbReference type="GO" id="GO:0006826">
    <property type="term" value="P:iron ion transport"/>
    <property type="evidence" value="ECO:0007669"/>
    <property type="project" value="TreeGrafter"/>
</dbReference>
<evidence type="ECO:0000256" key="5">
    <source>
        <dbReference type="ARBA" id="ARBA00023002"/>
    </source>
</evidence>
<feature type="transmembrane region" description="Helical" evidence="8">
    <location>
        <begin position="88"/>
        <end position="110"/>
    </location>
</feature>
<dbReference type="Pfam" id="PF08030">
    <property type="entry name" value="NAD_binding_6"/>
    <property type="match status" value="1"/>
</dbReference>
<feature type="transmembrane region" description="Helical" evidence="8">
    <location>
        <begin position="234"/>
        <end position="254"/>
    </location>
</feature>
<feature type="domain" description="Ferric reductase NAD binding" evidence="10">
    <location>
        <begin position="417"/>
        <end position="648"/>
    </location>
</feature>
<name>A0A9P6NP80_9BASI</name>
<sequence length="678" mass="76339">MPFHELNSTCRPYWYLILGAIALLFLRRILLSVTDYAGSRTKRASRYVRPPSFWEKLVFVSNAIQTKYLDRPATLCIRGVNVCGALSFLEAFLVFTLYSLNGMLTLLYAYKWSTPGSSVETPLRWGAVFAAHFTFSNFPLLFATAGRNNLISTLTGIPYRSLNWLHRALGRMCFLLIIVHSTLFSSVIIKQNGPQLYLAQFSEKYWQCGILAITCLFVSFLFSFEYIRRRNYPFFITSHVLAAGLLLAMVSIHMPGIRNWLIGSATIWAVDRFTRLFGILMIHFIVPCFKSEKDAHFGFAVAAIDHLDGAVLLRIPLQMHWGVGQHLYLSFWSKQMLAKPWMIGRWHPFEITNLPNDEELQQKDRTDIQRGAAPQVACCVVQIRNGTTKWLGDYVEPTIKVLVQGPFGGNSHQHAAYSTLILVAGGAGITHVLASLEEVAQEARRGKSGRLQRVELYWMLRTEGHVAWVENRVKAVCAAFSALPLEIHTYVYITSRPSEPTWFPLRVLGSRPPLILSTTFKRVSSNQPKKEAHVISPKVRTRIASVHRFSPISPPPDVHGYNGNGFIHRICDLYPDNDMETLRPLASDPETNLKSDGHNSTGNPNSVFTIRNGRPNIESILQASCDRSAGRVLLHVCAPPSLSRAVRLAAAKLSSPWDTWNGKLNRCLVVHTELFDTA</sequence>
<comment type="caution">
    <text evidence="11">The sequence shown here is derived from an EMBL/GenBank/DDBJ whole genome shotgun (WGS) entry which is preliminary data.</text>
</comment>
<dbReference type="Pfam" id="PF01794">
    <property type="entry name" value="Ferric_reduct"/>
    <property type="match status" value="1"/>
</dbReference>
<feature type="transmembrane region" description="Helical" evidence="8">
    <location>
        <begin position="209"/>
        <end position="227"/>
    </location>
</feature>
<gene>
    <name evidence="11" type="ORF">CROQUDRAFT_670680</name>
</gene>
<dbReference type="Gene3D" id="3.40.50.80">
    <property type="entry name" value="Nucleotide-binding domain of ferredoxin-NADP reductase (FNR) module"/>
    <property type="match status" value="1"/>
</dbReference>
<dbReference type="Proteomes" id="UP000886653">
    <property type="component" value="Unassembled WGS sequence"/>
</dbReference>
<feature type="transmembrane region" description="Helical" evidence="8">
    <location>
        <begin position="12"/>
        <end position="30"/>
    </location>
</feature>
<feature type="transmembrane region" description="Helical" evidence="8">
    <location>
        <begin position="168"/>
        <end position="189"/>
    </location>
</feature>
<keyword evidence="6" id="KW-0406">Ion transport</keyword>